<dbReference type="RefSeq" id="WP_221318991.1">
    <property type="nucleotide sequence ID" value="NZ_JACHDO010000001.1"/>
</dbReference>
<evidence type="ECO:0000313" key="2">
    <source>
        <dbReference type="Proteomes" id="UP000579647"/>
    </source>
</evidence>
<evidence type="ECO:0000313" key="1">
    <source>
        <dbReference type="EMBL" id="MBB5495237.1"/>
    </source>
</evidence>
<sequence length="62" mass="6983">MQILLAFFGVLAAPVRLARPTRGLHASSYGYTWGLVTEFRRRSRRVRRYADTLPAAVRGCCA</sequence>
<dbReference type="AlphaFoldDB" id="A0A840WUN7"/>
<dbReference type="Proteomes" id="UP000579647">
    <property type="component" value="Unassembled WGS sequence"/>
</dbReference>
<keyword evidence="2" id="KW-1185">Reference proteome</keyword>
<gene>
    <name evidence="1" type="ORF">HNR07_006374</name>
</gene>
<reference evidence="1 2" key="1">
    <citation type="submission" date="2020-08" db="EMBL/GenBank/DDBJ databases">
        <title>Sequencing the genomes of 1000 actinobacteria strains.</title>
        <authorList>
            <person name="Klenk H.-P."/>
        </authorList>
    </citation>
    <scope>NUCLEOTIDE SEQUENCE [LARGE SCALE GENOMIC DNA]</scope>
    <source>
        <strain evidence="1 2">DSM 44598</strain>
    </source>
</reference>
<name>A0A840WUN7_9ACTN</name>
<organism evidence="1 2">
    <name type="scientific">Nocardiopsis metallicus</name>
    <dbReference type="NCBI Taxonomy" id="179819"/>
    <lineage>
        <taxon>Bacteria</taxon>
        <taxon>Bacillati</taxon>
        <taxon>Actinomycetota</taxon>
        <taxon>Actinomycetes</taxon>
        <taxon>Streptosporangiales</taxon>
        <taxon>Nocardiopsidaceae</taxon>
        <taxon>Nocardiopsis</taxon>
    </lineage>
</organism>
<accession>A0A840WUN7</accession>
<comment type="caution">
    <text evidence="1">The sequence shown here is derived from an EMBL/GenBank/DDBJ whole genome shotgun (WGS) entry which is preliminary data.</text>
</comment>
<proteinExistence type="predicted"/>
<protein>
    <submittedName>
        <fullName evidence="1">Uncharacterized protein</fullName>
    </submittedName>
</protein>
<dbReference type="EMBL" id="JACHDO010000001">
    <property type="protein sequence ID" value="MBB5495237.1"/>
    <property type="molecule type" value="Genomic_DNA"/>
</dbReference>